<accession>A0A7S2GTG6</accession>
<dbReference type="EMBL" id="HBGS01052302">
    <property type="protein sequence ID" value="CAD9469901.1"/>
    <property type="molecule type" value="Transcribed_RNA"/>
</dbReference>
<sequence length="198" mass="22723">MRQIIGMEDKGQGKEATSSSSKPPCGSVLNRKTQRSVQFEQHVREAFLVQPNLTEKKFPAMANTLVWAYLGHLLENKVITLAGHFEMDDLMNEVIAVTPSAPTVASIITECGEIDDFYLSKELDKLVVIYACFDGGNKKGRKFEFQLEAGWDPVLRHNKYECSISKKRSFVVYGNRKDLCFIDLRYRTWEREIRIRPI</sequence>
<feature type="region of interest" description="Disordered" evidence="1">
    <location>
        <begin position="1"/>
        <end position="31"/>
    </location>
</feature>
<protein>
    <submittedName>
        <fullName evidence="2">Uncharacterized protein</fullName>
    </submittedName>
</protein>
<proteinExistence type="predicted"/>
<evidence type="ECO:0000313" key="2">
    <source>
        <dbReference type="EMBL" id="CAD9469901.1"/>
    </source>
</evidence>
<organism evidence="2">
    <name type="scientific">Octactis speculum</name>
    <dbReference type="NCBI Taxonomy" id="3111310"/>
    <lineage>
        <taxon>Eukaryota</taxon>
        <taxon>Sar</taxon>
        <taxon>Stramenopiles</taxon>
        <taxon>Ochrophyta</taxon>
        <taxon>Dictyochophyceae</taxon>
        <taxon>Dictyochales</taxon>
        <taxon>Dictyochaceae</taxon>
        <taxon>Octactis</taxon>
    </lineage>
</organism>
<dbReference type="AlphaFoldDB" id="A0A7S2GTG6"/>
<reference evidence="2" key="1">
    <citation type="submission" date="2021-01" db="EMBL/GenBank/DDBJ databases">
        <authorList>
            <person name="Corre E."/>
            <person name="Pelletier E."/>
            <person name="Niang G."/>
            <person name="Scheremetjew M."/>
            <person name="Finn R."/>
            <person name="Kale V."/>
            <person name="Holt S."/>
            <person name="Cochrane G."/>
            <person name="Meng A."/>
            <person name="Brown T."/>
            <person name="Cohen L."/>
        </authorList>
    </citation>
    <scope>NUCLEOTIDE SEQUENCE</scope>
    <source>
        <strain evidence="2">CCMP1381</strain>
    </source>
</reference>
<gene>
    <name evidence="2" type="ORF">DSPE1174_LOCUS27021</name>
</gene>
<name>A0A7S2GTG6_9STRA</name>
<evidence type="ECO:0000256" key="1">
    <source>
        <dbReference type="SAM" id="MobiDB-lite"/>
    </source>
</evidence>